<proteinExistence type="predicted"/>
<evidence type="ECO:0000313" key="2">
    <source>
        <dbReference type="Proteomes" id="UP000036367"/>
    </source>
</evidence>
<evidence type="ECO:0000313" key="1">
    <source>
        <dbReference type="EMBL" id="KLU02632.1"/>
    </source>
</evidence>
<reference evidence="1" key="1">
    <citation type="submission" date="2015-05" db="EMBL/GenBank/DDBJ databases">
        <title>Permanent draft genome of Rhodopirellula islandicus K833.</title>
        <authorList>
            <person name="Kizina J."/>
            <person name="Richter M."/>
            <person name="Glockner F.O."/>
            <person name="Harder J."/>
        </authorList>
    </citation>
    <scope>NUCLEOTIDE SEQUENCE [LARGE SCALE GENOMIC DNA]</scope>
    <source>
        <strain evidence="1">K833</strain>
    </source>
</reference>
<comment type="caution">
    <text evidence="1">The sequence shown here is derived from an EMBL/GenBank/DDBJ whole genome shotgun (WGS) entry which is preliminary data.</text>
</comment>
<dbReference type="STRING" id="595434.RISK_005698"/>
<accession>A0A0J1B7B8</accession>
<dbReference type="AlphaFoldDB" id="A0A0J1B7B8"/>
<name>A0A0J1B7B8_RHOIS</name>
<sequence>MTVRPYSAILPPWFQASVRGCSPKVLATLTWWWCFDPPRCGFICDGE</sequence>
<organism evidence="1 2">
    <name type="scientific">Rhodopirellula islandica</name>
    <dbReference type="NCBI Taxonomy" id="595434"/>
    <lineage>
        <taxon>Bacteria</taxon>
        <taxon>Pseudomonadati</taxon>
        <taxon>Planctomycetota</taxon>
        <taxon>Planctomycetia</taxon>
        <taxon>Pirellulales</taxon>
        <taxon>Pirellulaceae</taxon>
        <taxon>Rhodopirellula</taxon>
    </lineage>
</organism>
<dbReference type="PATRIC" id="fig|595434.4.peg.5411"/>
<gene>
    <name evidence="1" type="ORF">RISK_005698</name>
</gene>
<dbReference type="EMBL" id="LECT01000044">
    <property type="protein sequence ID" value="KLU02632.1"/>
    <property type="molecule type" value="Genomic_DNA"/>
</dbReference>
<dbReference type="Proteomes" id="UP000036367">
    <property type="component" value="Unassembled WGS sequence"/>
</dbReference>
<keyword evidence="2" id="KW-1185">Reference proteome</keyword>
<protein>
    <submittedName>
        <fullName evidence="1">Uncharacterized protein</fullName>
    </submittedName>
</protein>